<dbReference type="Proteomes" id="UP001163152">
    <property type="component" value="Chromosome"/>
</dbReference>
<dbReference type="AlphaFoldDB" id="A0A9E8ZC85"/>
<dbReference type="RefSeq" id="WP_268608840.1">
    <property type="nucleotide sequence ID" value="NZ_CP113797.1"/>
</dbReference>
<organism evidence="1 2">
    <name type="scientific">Thermocoleostomius sinensis A174</name>
    <dbReference type="NCBI Taxonomy" id="2016057"/>
    <lineage>
        <taxon>Bacteria</taxon>
        <taxon>Bacillati</taxon>
        <taxon>Cyanobacteriota</taxon>
        <taxon>Cyanophyceae</taxon>
        <taxon>Oculatellales</taxon>
        <taxon>Oculatellaceae</taxon>
        <taxon>Thermocoleostomius</taxon>
    </lineage>
</organism>
<dbReference type="KEGG" id="tsin:OXH18_18700"/>
<evidence type="ECO:0000313" key="2">
    <source>
        <dbReference type="Proteomes" id="UP001163152"/>
    </source>
</evidence>
<name>A0A9E8ZC85_9CYAN</name>
<accession>A0A9E8ZC85</accession>
<gene>
    <name evidence="1" type="ORF">OXH18_18700</name>
</gene>
<dbReference type="GO" id="GO:0003676">
    <property type="term" value="F:nucleic acid binding"/>
    <property type="evidence" value="ECO:0007669"/>
    <property type="project" value="InterPro"/>
</dbReference>
<sequence length="126" mass="14282">MTETGSLGIQFLGCTTCFQVFLNLVAQHFADSILMIQLDQAGCDRAKRLQIPSNIILMFQPSHSPERIPLSNVWLYLKRGLRWKLPDTLDELRLLMRERLQEMTQAVIRSIVARASILEALSVAGL</sequence>
<protein>
    <recommendedName>
        <fullName evidence="3">Tc1-like transposase DDE domain-containing protein</fullName>
    </recommendedName>
</protein>
<keyword evidence="2" id="KW-1185">Reference proteome</keyword>
<dbReference type="EMBL" id="CP113797">
    <property type="protein sequence ID" value="WAL59187.1"/>
    <property type="molecule type" value="Genomic_DNA"/>
</dbReference>
<evidence type="ECO:0008006" key="3">
    <source>
        <dbReference type="Google" id="ProtNLM"/>
    </source>
</evidence>
<proteinExistence type="predicted"/>
<evidence type="ECO:0000313" key="1">
    <source>
        <dbReference type="EMBL" id="WAL59187.1"/>
    </source>
</evidence>
<reference evidence="1" key="1">
    <citation type="submission" date="2022-12" db="EMBL/GenBank/DDBJ databases">
        <title>Polyphasic identification of a Novel Hot-Spring Cyanobacterium Ocullathermofonsia sinensis gen nov. sp. nov. and Genomic Insights on its Adaptations to the Thermal Habitat.</title>
        <authorList>
            <person name="Daroch M."/>
            <person name="Tang J."/>
            <person name="Jiang Y."/>
        </authorList>
    </citation>
    <scope>NUCLEOTIDE SEQUENCE</scope>
    <source>
        <strain evidence="1">PKUAC-SCTA174</strain>
    </source>
</reference>
<dbReference type="InterPro" id="IPR036397">
    <property type="entry name" value="RNaseH_sf"/>
</dbReference>
<dbReference type="Gene3D" id="3.30.420.10">
    <property type="entry name" value="Ribonuclease H-like superfamily/Ribonuclease H"/>
    <property type="match status" value="1"/>
</dbReference>